<dbReference type="EMBL" id="BRXZ01002024">
    <property type="protein sequence ID" value="GMH52496.1"/>
    <property type="molecule type" value="Genomic_DNA"/>
</dbReference>
<evidence type="ECO:0000313" key="2">
    <source>
        <dbReference type="EMBL" id="GMH52496.1"/>
    </source>
</evidence>
<comment type="caution">
    <text evidence="2">The sequence shown here is derived from an EMBL/GenBank/DDBJ whole genome shotgun (WGS) entry which is preliminary data.</text>
</comment>
<proteinExistence type="predicted"/>
<dbReference type="AlphaFoldDB" id="A0A9W6ZI38"/>
<keyword evidence="1" id="KW-0472">Membrane</keyword>
<organism evidence="2 3">
    <name type="scientific">Triparma retinervis</name>
    <dbReference type="NCBI Taxonomy" id="2557542"/>
    <lineage>
        <taxon>Eukaryota</taxon>
        <taxon>Sar</taxon>
        <taxon>Stramenopiles</taxon>
        <taxon>Ochrophyta</taxon>
        <taxon>Bolidophyceae</taxon>
        <taxon>Parmales</taxon>
        <taxon>Triparmaceae</taxon>
        <taxon>Triparma</taxon>
    </lineage>
</organism>
<keyword evidence="1" id="KW-0812">Transmembrane</keyword>
<sequence>MAPSLPLPPGRILLLLNGLALTSTGLKYIFGKDRSTLKSLDKLFNDRAKFNGGINLIAPFAGCAYLSTSFVNILAALKFGTFECKMVMLTTGTLFHLGMAAVRVGIMGDRKVFYRDGKVESMSIVQVVCGGLLIGTSGLV</sequence>
<accession>A0A9W6ZI38</accession>
<gene>
    <name evidence="2" type="ORF">TrRE_jg4967</name>
</gene>
<dbReference type="Proteomes" id="UP001165082">
    <property type="component" value="Unassembled WGS sequence"/>
</dbReference>
<feature type="transmembrane region" description="Helical" evidence="1">
    <location>
        <begin position="86"/>
        <end position="106"/>
    </location>
</feature>
<feature type="transmembrane region" description="Helical" evidence="1">
    <location>
        <begin position="12"/>
        <end position="30"/>
    </location>
</feature>
<feature type="transmembrane region" description="Helical" evidence="1">
    <location>
        <begin position="50"/>
        <end position="74"/>
    </location>
</feature>
<evidence type="ECO:0000256" key="1">
    <source>
        <dbReference type="SAM" id="Phobius"/>
    </source>
</evidence>
<dbReference type="OrthoDB" id="10364083at2759"/>
<keyword evidence="1" id="KW-1133">Transmembrane helix</keyword>
<reference evidence="2" key="1">
    <citation type="submission" date="2022-07" db="EMBL/GenBank/DDBJ databases">
        <title>Genome analysis of Parmales, a sister group of diatoms, reveals the evolutionary specialization of diatoms from phago-mixotrophs to photoautotrophs.</title>
        <authorList>
            <person name="Ban H."/>
            <person name="Sato S."/>
            <person name="Yoshikawa S."/>
            <person name="Kazumasa Y."/>
            <person name="Nakamura Y."/>
            <person name="Ichinomiya M."/>
            <person name="Saitoh K."/>
            <person name="Sato N."/>
            <person name="Blanc-Mathieu R."/>
            <person name="Endo H."/>
            <person name="Kuwata A."/>
            <person name="Ogata H."/>
        </authorList>
    </citation>
    <scope>NUCLEOTIDE SEQUENCE</scope>
</reference>
<protein>
    <submittedName>
        <fullName evidence="2">Uncharacterized protein</fullName>
    </submittedName>
</protein>
<keyword evidence="3" id="KW-1185">Reference proteome</keyword>
<evidence type="ECO:0000313" key="3">
    <source>
        <dbReference type="Proteomes" id="UP001165082"/>
    </source>
</evidence>
<name>A0A9W6ZI38_9STRA</name>